<evidence type="ECO:0000313" key="4">
    <source>
        <dbReference type="Proteomes" id="UP001366166"/>
    </source>
</evidence>
<gene>
    <name evidence="3" type="ORF">FAK_06170</name>
</gene>
<accession>A0AAU9ESI0</accession>
<dbReference type="RefSeq" id="WP_338605281.1">
    <property type="nucleotide sequence ID" value="NZ_AP028679.1"/>
</dbReference>
<sequence>MVKKLLVLLALMAWAAPALAGGVTPEDFKARTTQNLVNLCAASPDDPLYNQAANFCQGYLVGAFHYYHAISMGEKGEKLVCIPKNSGITRDKAVKMFVDWAQANPKYMQELPVEAEFRFLIETWPCK</sequence>
<evidence type="ECO:0000259" key="2">
    <source>
        <dbReference type="Pfam" id="PF18602"/>
    </source>
</evidence>
<dbReference type="InterPro" id="IPR041238">
    <property type="entry name" value="Rap1a"/>
</dbReference>
<dbReference type="AlphaFoldDB" id="A0AAU9ESI0"/>
<feature type="domain" description="Rap1a immunity protein" evidence="2">
    <location>
        <begin position="32"/>
        <end position="126"/>
    </location>
</feature>
<evidence type="ECO:0000313" key="3">
    <source>
        <dbReference type="EMBL" id="BEQ13551.1"/>
    </source>
</evidence>
<name>A0AAU9ESI0_9BACT</name>
<proteinExistence type="predicted"/>
<evidence type="ECO:0000256" key="1">
    <source>
        <dbReference type="SAM" id="SignalP"/>
    </source>
</evidence>
<dbReference type="EMBL" id="AP028679">
    <property type="protein sequence ID" value="BEQ13551.1"/>
    <property type="molecule type" value="Genomic_DNA"/>
</dbReference>
<feature type="signal peptide" evidence="1">
    <location>
        <begin position="1"/>
        <end position="20"/>
    </location>
</feature>
<reference evidence="4" key="1">
    <citation type="journal article" date="2023" name="Arch. Microbiol.">
        <title>Desulfoferula mesophilus gen. nov. sp. nov., a mesophilic sulfate-reducing bacterium isolated from a brackish lake sediment.</title>
        <authorList>
            <person name="Watanabe T."/>
            <person name="Yabe T."/>
            <person name="Tsuji J.M."/>
            <person name="Fukui M."/>
        </authorList>
    </citation>
    <scope>NUCLEOTIDE SEQUENCE [LARGE SCALE GENOMIC DNA]</scope>
    <source>
        <strain evidence="4">12FAK</strain>
    </source>
</reference>
<keyword evidence="4" id="KW-1185">Reference proteome</keyword>
<feature type="chain" id="PRO_5043347516" description="Rap1a immunity protein domain-containing protein" evidence="1">
    <location>
        <begin position="21"/>
        <end position="127"/>
    </location>
</feature>
<dbReference type="KEGG" id="dmp:FAK_06170"/>
<protein>
    <recommendedName>
        <fullName evidence="2">Rap1a immunity protein domain-containing protein</fullName>
    </recommendedName>
</protein>
<organism evidence="3 4">
    <name type="scientific">Desulfoferula mesophila</name>
    <dbReference type="NCBI Taxonomy" id="3058419"/>
    <lineage>
        <taxon>Bacteria</taxon>
        <taxon>Pseudomonadati</taxon>
        <taxon>Thermodesulfobacteriota</taxon>
        <taxon>Desulfarculia</taxon>
        <taxon>Desulfarculales</taxon>
        <taxon>Desulfarculaceae</taxon>
        <taxon>Desulfoferula</taxon>
    </lineage>
</organism>
<keyword evidence="1" id="KW-0732">Signal</keyword>
<dbReference type="Pfam" id="PF18602">
    <property type="entry name" value="Rap1a"/>
    <property type="match status" value="1"/>
</dbReference>
<dbReference type="Proteomes" id="UP001366166">
    <property type="component" value="Chromosome"/>
</dbReference>